<organism evidence="6 7">
    <name type="scientific">Novosphingobium guangzhouense</name>
    <dbReference type="NCBI Taxonomy" id="1850347"/>
    <lineage>
        <taxon>Bacteria</taxon>
        <taxon>Pseudomonadati</taxon>
        <taxon>Pseudomonadota</taxon>
        <taxon>Alphaproteobacteria</taxon>
        <taxon>Sphingomonadales</taxon>
        <taxon>Sphingomonadaceae</taxon>
        <taxon>Novosphingobium</taxon>
    </lineage>
</organism>
<accession>A0A2K2FWJ1</accession>
<comment type="similarity">
    <text evidence="1 4">Belongs to the aldehyde dehydrogenase family.</text>
</comment>
<dbReference type="GO" id="GO:0016620">
    <property type="term" value="F:oxidoreductase activity, acting on the aldehyde or oxo group of donors, NAD or NADP as acceptor"/>
    <property type="evidence" value="ECO:0007669"/>
    <property type="project" value="InterPro"/>
</dbReference>
<evidence type="ECO:0000313" key="6">
    <source>
        <dbReference type="EMBL" id="PNU03156.1"/>
    </source>
</evidence>
<evidence type="ECO:0000256" key="1">
    <source>
        <dbReference type="ARBA" id="ARBA00009986"/>
    </source>
</evidence>
<dbReference type="SUPFAM" id="SSF53720">
    <property type="entry name" value="ALDH-like"/>
    <property type="match status" value="1"/>
</dbReference>
<gene>
    <name evidence="6" type="ORF">A8V01_24730</name>
</gene>
<dbReference type="Gene3D" id="3.40.309.10">
    <property type="entry name" value="Aldehyde Dehydrogenase, Chain A, domain 2"/>
    <property type="match status" value="1"/>
</dbReference>
<reference evidence="6 7" key="1">
    <citation type="submission" date="2016-05" db="EMBL/GenBank/DDBJ databases">
        <title>Complete genome sequence of Novosphingobium guangzhouense SA925(T).</title>
        <authorList>
            <person name="Sha S."/>
        </authorList>
    </citation>
    <scope>NUCLEOTIDE SEQUENCE [LARGE SCALE GENOMIC DNA]</scope>
    <source>
        <strain evidence="6 7">SA925</strain>
    </source>
</reference>
<evidence type="ECO:0000259" key="5">
    <source>
        <dbReference type="Pfam" id="PF00171"/>
    </source>
</evidence>
<evidence type="ECO:0000256" key="3">
    <source>
        <dbReference type="PROSITE-ProRule" id="PRU10007"/>
    </source>
</evidence>
<feature type="domain" description="Aldehyde dehydrogenase" evidence="5">
    <location>
        <begin position="32"/>
        <end position="484"/>
    </location>
</feature>
<dbReference type="AlphaFoldDB" id="A0A2K2FWJ1"/>
<keyword evidence="7" id="KW-1185">Reference proteome</keyword>
<evidence type="ECO:0000256" key="2">
    <source>
        <dbReference type="ARBA" id="ARBA00023002"/>
    </source>
</evidence>
<protein>
    <submittedName>
        <fullName evidence="6">Aldehyde dehydrogenase</fullName>
    </submittedName>
</protein>
<name>A0A2K2FWJ1_9SPHN</name>
<feature type="active site" evidence="3">
    <location>
        <position position="255"/>
    </location>
</feature>
<dbReference type="InterPro" id="IPR016161">
    <property type="entry name" value="Ald_DH/histidinol_DH"/>
</dbReference>
<dbReference type="InterPro" id="IPR015590">
    <property type="entry name" value="Aldehyde_DH_dom"/>
</dbReference>
<dbReference type="PROSITE" id="PS00687">
    <property type="entry name" value="ALDEHYDE_DEHYDR_GLU"/>
    <property type="match status" value="1"/>
</dbReference>
<dbReference type="Pfam" id="PF00171">
    <property type="entry name" value="Aldedh"/>
    <property type="match status" value="1"/>
</dbReference>
<dbReference type="FunFam" id="3.40.605.10:FF:000007">
    <property type="entry name" value="NAD/NADP-dependent betaine aldehyde dehydrogenase"/>
    <property type="match status" value="1"/>
</dbReference>
<keyword evidence="2 4" id="KW-0560">Oxidoreductase</keyword>
<dbReference type="Proteomes" id="UP000236327">
    <property type="component" value="Unassembled WGS sequence"/>
</dbReference>
<dbReference type="Gene3D" id="3.40.605.10">
    <property type="entry name" value="Aldehyde Dehydrogenase, Chain A, domain 1"/>
    <property type="match status" value="1"/>
</dbReference>
<evidence type="ECO:0000256" key="4">
    <source>
        <dbReference type="RuleBase" id="RU003345"/>
    </source>
</evidence>
<dbReference type="EMBL" id="LYMM01000057">
    <property type="protein sequence ID" value="PNU03156.1"/>
    <property type="molecule type" value="Genomic_DNA"/>
</dbReference>
<dbReference type="RefSeq" id="WP_103098067.1">
    <property type="nucleotide sequence ID" value="NZ_LYMM01000057.1"/>
</dbReference>
<dbReference type="InterPro" id="IPR029510">
    <property type="entry name" value="Ald_DH_CS_GLU"/>
</dbReference>
<dbReference type="PANTHER" id="PTHR11699">
    <property type="entry name" value="ALDEHYDE DEHYDROGENASE-RELATED"/>
    <property type="match status" value="1"/>
</dbReference>
<dbReference type="InterPro" id="IPR016162">
    <property type="entry name" value="Ald_DH_N"/>
</dbReference>
<dbReference type="InterPro" id="IPR016163">
    <property type="entry name" value="Ald_DH_C"/>
</dbReference>
<evidence type="ECO:0000313" key="7">
    <source>
        <dbReference type="Proteomes" id="UP000236327"/>
    </source>
</evidence>
<comment type="caution">
    <text evidence="6">The sequence shown here is derived from an EMBL/GenBank/DDBJ whole genome shotgun (WGS) entry which is preliminary data.</text>
</comment>
<sequence length="488" mass="52016">MDRDELLRCLPSNRELFYGGRWHSPISGLYEQTIDPATGASLGDVAEGGTSDVAAAVSAAHAGFLVWAKLKPSERGSIMREAASILRRHAEEFALIDALDTGNPVAQMIADAHIAAASIDYFAGLAGELKGQTIPLGNGNLNYTLREPLGVVARIVAYNHPLMFAGTKIGAPLAAGNSLIIKAAAQAPLSALRLAELIGGLFPDGVLNVVTGGVECGRALAEHTGIAAVSLIGSIPTGRAVMRSASETLKPVILELGGKNALIAYPDADCDAVADGAVRGMNFTWAGQSCGSTSRLFLHSDIHDQVLEKIVRLTRDRHRPGLPTDHATTMGPLVSKAQHDKVLEFIAKGKEQGARLVTGGEVPNDPALASGWFVEPTVFADVTSQMAIAREEIFGPVLSVIRWSDENTLFEQVNELDYGLTAAIFTRDLNTAHLAAQRVQAGYVWINNVSEHFPGAPFGGYKQSGLGREESLEEMYEFSQLKNVNIKF</sequence>
<proteinExistence type="inferred from homology"/>
<dbReference type="OrthoDB" id="9802947at2"/>